<evidence type="ECO:0000256" key="5">
    <source>
        <dbReference type="ARBA" id="ARBA00023242"/>
    </source>
</evidence>
<evidence type="ECO:0000259" key="7">
    <source>
        <dbReference type="PROSITE" id="PS50090"/>
    </source>
</evidence>
<evidence type="ECO:0000256" key="3">
    <source>
        <dbReference type="ARBA" id="ARBA00023125"/>
    </source>
</evidence>
<keyword evidence="3" id="KW-0238">DNA-binding</keyword>
<reference evidence="8 9" key="1">
    <citation type="submission" date="2023-04" db="EMBL/GenBank/DDBJ databases">
        <title>Genome of Basidiobolus ranarum AG-B5.</title>
        <authorList>
            <person name="Stajich J.E."/>
            <person name="Carter-House D."/>
            <person name="Gryganskyi A."/>
        </authorList>
    </citation>
    <scope>NUCLEOTIDE SEQUENCE [LARGE SCALE GENOMIC DNA]</scope>
    <source>
        <strain evidence="8 9">AG-B5</strain>
    </source>
</reference>
<sequence>MLNMATSGRSWETAETKLLMELRREMDHEFNVVKRNAVLWKKLSDRMNRAGYSRTDKQCKEKWKNLLSEYKRAESQKGLCEGEQQRMFPYYNHIKDILVKQPGSTLSSILDSPPPNLDNHSSNSPYHPAYNRSGQPTLPSTYSGQPSTSQYPYSNEPTPPSVTPDPSHEHPHLSSTTHYHHTSQHWYKSKVHDIISKRNDRNLNGLLNVEATSVIYQVLGLMRQEITERRRRNRSRLDSWNPDVARRLVNEGERNENVRELDARDITLRY</sequence>
<dbReference type="Proteomes" id="UP001479436">
    <property type="component" value="Unassembled WGS sequence"/>
</dbReference>
<protein>
    <recommendedName>
        <fullName evidence="7">Myb-like domain-containing protein</fullName>
    </recommendedName>
</protein>
<dbReference type="InterPro" id="IPR044822">
    <property type="entry name" value="Myb_DNA-bind_4"/>
</dbReference>
<evidence type="ECO:0000256" key="1">
    <source>
        <dbReference type="ARBA" id="ARBA00004123"/>
    </source>
</evidence>
<evidence type="ECO:0000313" key="9">
    <source>
        <dbReference type="Proteomes" id="UP001479436"/>
    </source>
</evidence>
<evidence type="ECO:0000256" key="4">
    <source>
        <dbReference type="ARBA" id="ARBA00023163"/>
    </source>
</evidence>
<dbReference type="PANTHER" id="PTHR21654">
    <property type="entry name" value="FI21293P1"/>
    <property type="match status" value="1"/>
</dbReference>
<dbReference type="Gene3D" id="1.10.10.60">
    <property type="entry name" value="Homeodomain-like"/>
    <property type="match status" value="1"/>
</dbReference>
<dbReference type="SMART" id="SM00717">
    <property type="entry name" value="SANT"/>
    <property type="match status" value="1"/>
</dbReference>
<keyword evidence="9" id="KW-1185">Reference proteome</keyword>
<feature type="domain" description="Myb-like" evidence="7">
    <location>
        <begin position="10"/>
        <end position="67"/>
    </location>
</feature>
<organism evidence="8 9">
    <name type="scientific">Basidiobolus ranarum</name>
    <dbReference type="NCBI Taxonomy" id="34480"/>
    <lineage>
        <taxon>Eukaryota</taxon>
        <taxon>Fungi</taxon>
        <taxon>Fungi incertae sedis</taxon>
        <taxon>Zoopagomycota</taxon>
        <taxon>Entomophthoromycotina</taxon>
        <taxon>Basidiobolomycetes</taxon>
        <taxon>Basidiobolales</taxon>
        <taxon>Basidiobolaceae</taxon>
        <taxon>Basidiobolus</taxon>
    </lineage>
</organism>
<dbReference type="InterPro" id="IPR009057">
    <property type="entry name" value="Homeodomain-like_sf"/>
</dbReference>
<evidence type="ECO:0000256" key="6">
    <source>
        <dbReference type="SAM" id="MobiDB-lite"/>
    </source>
</evidence>
<feature type="compositionally biased region" description="Polar residues" evidence="6">
    <location>
        <begin position="132"/>
        <end position="156"/>
    </location>
</feature>
<dbReference type="SUPFAM" id="SSF46689">
    <property type="entry name" value="Homeodomain-like"/>
    <property type="match status" value="1"/>
</dbReference>
<dbReference type="PROSITE" id="PS50090">
    <property type="entry name" value="MYB_LIKE"/>
    <property type="match status" value="1"/>
</dbReference>
<dbReference type="PANTHER" id="PTHR21654:SF84">
    <property type="entry name" value="SI:DKEY-66I24.7"/>
    <property type="match status" value="1"/>
</dbReference>
<keyword evidence="5" id="KW-0539">Nucleus</keyword>
<gene>
    <name evidence="8" type="ORF">K7432_003526</name>
</gene>
<accession>A0ABR2WZW4</accession>
<comment type="subcellular location">
    <subcellularLocation>
        <location evidence="1">Nucleus</location>
    </subcellularLocation>
</comment>
<proteinExistence type="predicted"/>
<dbReference type="EMBL" id="JASJQH010000109">
    <property type="protein sequence ID" value="KAK9766976.1"/>
    <property type="molecule type" value="Genomic_DNA"/>
</dbReference>
<dbReference type="Pfam" id="PF13837">
    <property type="entry name" value="Myb_DNA-bind_4"/>
    <property type="match status" value="1"/>
</dbReference>
<evidence type="ECO:0000313" key="8">
    <source>
        <dbReference type="EMBL" id="KAK9766976.1"/>
    </source>
</evidence>
<feature type="region of interest" description="Disordered" evidence="6">
    <location>
        <begin position="105"/>
        <end position="181"/>
    </location>
</feature>
<comment type="caution">
    <text evidence="8">The sequence shown here is derived from an EMBL/GenBank/DDBJ whole genome shotgun (WGS) entry which is preliminary data.</text>
</comment>
<dbReference type="InterPro" id="IPR001005">
    <property type="entry name" value="SANT/Myb"/>
</dbReference>
<evidence type="ECO:0000256" key="2">
    <source>
        <dbReference type="ARBA" id="ARBA00023015"/>
    </source>
</evidence>
<keyword evidence="4" id="KW-0804">Transcription</keyword>
<dbReference type="CDD" id="cd12203">
    <property type="entry name" value="GT1"/>
    <property type="match status" value="1"/>
</dbReference>
<keyword evidence="2" id="KW-0805">Transcription regulation</keyword>
<name>A0ABR2WZW4_9FUNG</name>